<evidence type="ECO:0000313" key="2">
    <source>
        <dbReference type="Proteomes" id="UP001498398"/>
    </source>
</evidence>
<name>A0ABR1JH44_9AGAR</name>
<proteinExistence type="predicted"/>
<accession>A0ABR1JH44</accession>
<comment type="caution">
    <text evidence="1">The sequence shown here is derived from an EMBL/GenBank/DDBJ whole genome shotgun (WGS) entry which is preliminary data.</text>
</comment>
<sequence>MDATKPKGFPTASPINIEDEEYDLTRTTRSLRERLGVFLGNRLNIWARKADADATEGPRTKDPKFALELSNSRGTIPSLNPSFPPTLYLTVKTSNTLIPLPFFTTKNFARLVTENLQCIGPSRDLHIRIR</sequence>
<protein>
    <submittedName>
        <fullName evidence="1">Uncharacterized protein</fullName>
    </submittedName>
</protein>
<dbReference type="Proteomes" id="UP001498398">
    <property type="component" value="Unassembled WGS sequence"/>
</dbReference>
<reference evidence="1 2" key="1">
    <citation type="submission" date="2024-01" db="EMBL/GenBank/DDBJ databases">
        <title>A draft genome for the cacao thread blight pathogen Marasmiellus scandens.</title>
        <authorList>
            <person name="Baruah I.K."/>
            <person name="Leung J."/>
            <person name="Bukari Y."/>
            <person name="Amoako-Attah I."/>
            <person name="Meinhardt L.W."/>
            <person name="Bailey B.A."/>
            <person name="Cohen S.P."/>
        </authorList>
    </citation>
    <scope>NUCLEOTIDE SEQUENCE [LARGE SCALE GENOMIC DNA]</scope>
    <source>
        <strain evidence="1 2">GH-19</strain>
    </source>
</reference>
<dbReference type="EMBL" id="JBANRG010000019">
    <property type="protein sequence ID" value="KAK7457882.1"/>
    <property type="molecule type" value="Genomic_DNA"/>
</dbReference>
<organism evidence="1 2">
    <name type="scientific">Marasmiellus scandens</name>
    <dbReference type="NCBI Taxonomy" id="2682957"/>
    <lineage>
        <taxon>Eukaryota</taxon>
        <taxon>Fungi</taxon>
        <taxon>Dikarya</taxon>
        <taxon>Basidiomycota</taxon>
        <taxon>Agaricomycotina</taxon>
        <taxon>Agaricomycetes</taxon>
        <taxon>Agaricomycetidae</taxon>
        <taxon>Agaricales</taxon>
        <taxon>Marasmiineae</taxon>
        <taxon>Omphalotaceae</taxon>
        <taxon>Marasmiellus</taxon>
    </lineage>
</organism>
<keyword evidence="2" id="KW-1185">Reference proteome</keyword>
<gene>
    <name evidence="1" type="ORF">VKT23_010226</name>
</gene>
<evidence type="ECO:0000313" key="1">
    <source>
        <dbReference type="EMBL" id="KAK7457882.1"/>
    </source>
</evidence>